<dbReference type="EMBL" id="KZ826326">
    <property type="protein sequence ID" value="PYI09609.1"/>
    <property type="molecule type" value="Genomic_DNA"/>
</dbReference>
<dbReference type="InterPro" id="IPR052998">
    <property type="entry name" value="Hetero-Diels-Alderase-like"/>
</dbReference>
<keyword evidence="4" id="KW-1185">Reference proteome</keyword>
<dbReference type="AlphaFoldDB" id="A0A319F2M4"/>
<reference evidence="3 4" key="1">
    <citation type="submission" date="2018-02" db="EMBL/GenBank/DDBJ databases">
        <title>The genomes of Aspergillus section Nigri reveals drivers in fungal speciation.</title>
        <authorList>
            <consortium name="DOE Joint Genome Institute"/>
            <person name="Vesth T.C."/>
            <person name="Nybo J."/>
            <person name="Theobald S."/>
            <person name="Brandl J."/>
            <person name="Frisvad J.C."/>
            <person name="Nielsen K.F."/>
            <person name="Lyhne E.K."/>
            <person name="Kogle M.E."/>
            <person name="Kuo A."/>
            <person name="Riley R."/>
            <person name="Clum A."/>
            <person name="Nolan M."/>
            <person name="Lipzen A."/>
            <person name="Salamov A."/>
            <person name="Henrissat B."/>
            <person name="Wiebenga A."/>
            <person name="De vries R.P."/>
            <person name="Grigoriev I.V."/>
            <person name="Mortensen U.H."/>
            <person name="Andersen M.R."/>
            <person name="Baker S.E."/>
        </authorList>
    </citation>
    <scope>NUCLEOTIDE SEQUENCE [LARGE SCALE GENOMIC DNA]</scope>
    <source>
        <strain evidence="3 4">CBS 121057</strain>
    </source>
</reference>
<dbReference type="SUPFAM" id="SSF63829">
    <property type="entry name" value="Calcium-dependent phosphotriesterase"/>
    <property type="match status" value="1"/>
</dbReference>
<feature type="signal peptide" evidence="2">
    <location>
        <begin position="1"/>
        <end position="19"/>
    </location>
</feature>
<dbReference type="Proteomes" id="UP000248423">
    <property type="component" value="Unassembled WGS sequence"/>
</dbReference>
<sequence length="287" mass="31286">MHFPTLASFTLLSLPLALSHPTTFNTTTTTINTTQLYTFPTTTDIENAAIRPNGDLLLTLITLPHLYTLSPSSSSSNHTAHLIATFPNSTALTGITPISHDKYAITGGVRGSYHYSNETIYTIDFSSSIPPQRDHQSRSASPRRNHAERPNLPPQTPNHNPSRGFKNEALAAPVNATMPIGINGLKARGEYVYFTNTARGTFARVRVSEEGDVVGEVEVIARLESGEDGWVWDDFDFGEKGEVYITQASDVGGAVARVDVDGDGRVEVVGPIKVMKDLSKDLINRLY</sequence>
<feature type="chain" id="PRO_5016237996" evidence="2">
    <location>
        <begin position="20"/>
        <end position="287"/>
    </location>
</feature>
<evidence type="ECO:0000313" key="4">
    <source>
        <dbReference type="Proteomes" id="UP000248423"/>
    </source>
</evidence>
<gene>
    <name evidence="3" type="ORF">BO78DRAFT_467751</name>
</gene>
<name>A0A319F2M4_ASPSB</name>
<protein>
    <submittedName>
        <fullName evidence="3">Uncharacterized protein</fullName>
    </submittedName>
</protein>
<dbReference type="PANTHER" id="PTHR42060">
    <property type="entry name" value="NHL REPEAT-CONTAINING PROTEIN-RELATED"/>
    <property type="match status" value="1"/>
</dbReference>
<dbReference type="PANTHER" id="PTHR42060:SF1">
    <property type="entry name" value="NHL REPEAT-CONTAINING PROTEIN"/>
    <property type="match status" value="1"/>
</dbReference>
<dbReference type="InterPro" id="IPR011042">
    <property type="entry name" value="6-blade_b-propeller_TolB-like"/>
</dbReference>
<organism evidence="3 4">
    <name type="scientific">Aspergillus sclerotiicarbonarius (strain CBS 121057 / IBT 28362)</name>
    <dbReference type="NCBI Taxonomy" id="1448318"/>
    <lineage>
        <taxon>Eukaryota</taxon>
        <taxon>Fungi</taxon>
        <taxon>Dikarya</taxon>
        <taxon>Ascomycota</taxon>
        <taxon>Pezizomycotina</taxon>
        <taxon>Eurotiomycetes</taxon>
        <taxon>Eurotiomycetidae</taxon>
        <taxon>Eurotiales</taxon>
        <taxon>Aspergillaceae</taxon>
        <taxon>Aspergillus</taxon>
        <taxon>Aspergillus subgen. Circumdati</taxon>
    </lineage>
</organism>
<feature type="region of interest" description="Disordered" evidence="1">
    <location>
        <begin position="126"/>
        <end position="166"/>
    </location>
</feature>
<dbReference type="OrthoDB" id="9977941at2759"/>
<dbReference type="Gene3D" id="2.120.10.30">
    <property type="entry name" value="TolB, C-terminal domain"/>
    <property type="match status" value="2"/>
</dbReference>
<evidence type="ECO:0000256" key="2">
    <source>
        <dbReference type="SAM" id="SignalP"/>
    </source>
</evidence>
<keyword evidence="2" id="KW-0732">Signal</keyword>
<evidence type="ECO:0000313" key="3">
    <source>
        <dbReference type="EMBL" id="PYI09609.1"/>
    </source>
</evidence>
<dbReference type="VEuPathDB" id="FungiDB:BO78DRAFT_467751"/>
<accession>A0A319F2M4</accession>
<dbReference type="STRING" id="1448318.A0A319F2M4"/>
<proteinExistence type="predicted"/>
<evidence type="ECO:0000256" key="1">
    <source>
        <dbReference type="SAM" id="MobiDB-lite"/>
    </source>
</evidence>